<evidence type="ECO:0000313" key="2">
    <source>
        <dbReference type="EMBL" id="QNP55018.1"/>
    </source>
</evidence>
<evidence type="ECO:0000313" key="3">
    <source>
        <dbReference type="Proteomes" id="UP000516117"/>
    </source>
</evidence>
<dbReference type="SUPFAM" id="SSF54593">
    <property type="entry name" value="Glyoxalase/Bleomycin resistance protein/Dihydroxybiphenyl dioxygenase"/>
    <property type="match status" value="1"/>
</dbReference>
<dbReference type="Proteomes" id="UP000516117">
    <property type="component" value="Chromosome"/>
</dbReference>
<dbReference type="AlphaFoldDB" id="A0A7H0H3A2"/>
<proteinExistence type="predicted"/>
<keyword evidence="3" id="KW-1185">Reference proteome</keyword>
<dbReference type="Pfam" id="PF00903">
    <property type="entry name" value="Glyoxalase"/>
    <property type="match status" value="1"/>
</dbReference>
<sequence length="114" mass="11899">MPAFRTIVVTVDDLDAAKRVYSVALGVEPHTDTPYYVGYNVDDCEFGLSPKPGDGRDGSVPYVDHADIDKAVADLVAAGASVVMSPTDVGAGTKIAVLADADGNRFGVRSWTAP</sequence>
<gene>
    <name evidence="2" type="ORF">H9L22_12130</name>
</gene>
<dbReference type="KEGG" id="tdf:H9L22_12130"/>
<dbReference type="Gene3D" id="3.10.180.10">
    <property type="entry name" value="2,3-Dihydroxybiphenyl 1,2-Dioxygenase, domain 1"/>
    <property type="match status" value="1"/>
</dbReference>
<organism evidence="2 3">
    <name type="scientific">Tessaracoccus defluvii</name>
    <dbReference type="NCBI Taxonomy" id="1285901"/>
    <lineage>
        <taxon>Bacteria</taxon>
        <taxon>Bacillati</taxon>
        <taxon>Actinomycetota</taxon>
        <taxon>Actinomycetes</taxon>
        <taxon>Propionibacteriales</taxon>
        <taxon>Propionibacteriaceae</taxon>
        <taxon>Tessaracoccus</taxon>
    </lineage>
</organism>
<accession>A0A7H0H3A2</accession>
<dbReference type="RefSeq" id="WP_187720154.1">
    <property type="nucleotide sequence ID" value="NZ_BAABBL010000004.1"/>
</dbReference>
<dbReference type="InterPro" id="IPR029068">
    <property type="entry name" value="Glyas_Bleomycin-R_OHBP_Dase"/>
</dbReference>
<protein>
    <submittedName>
        <fullName evidence="2">VOC family protein</fullName>
    </submittedName>
</protein>
<dbReference type="EMBL" id="CP060789">
    <property type="protein sequence ID" value="QNP55018.1"/>
    <property type="molecule type" value="Genomic_DNA"/>
</dbReference>
<dbReference type="InterPro" id="IPR037523">
    <property type="entry name" value="VOC_core"/>
</dbReference>
<name>A0A7H0H3A2_9ACTN</name>
<dbReference type="PROSITE" id="PS51819">
    <property type="entry name" value="VOC"/>
    <property type="match status" value="1"/>
</dbReference>
<evidence type="ECO:0000259" key="1">
    <source>
        <dbReference type="PROSITE" id="PS51819"/>
    </source>
</evidence>
<dbReference type="InterPro" id="IPR052164">
    <property type="entry name" value="Anthracycline_SecMetBiosynth"/>
</dbReference>
<dbReference type="PANTHER" id="PTHR33993:SF14">
    <property type="entry name" value="GB|AAF24581.1"/>
    <property type="match status" value="1"/>
</dbReference>
<reference evidence="2 3" key="1">
    <citation type="submission" date="2020-08" db="EMBL/GenBank/DDBJ databases">
        <title>Genome sequence of Tessaracoccus defluvii JCM 17540T.</title>
        <authorList>
            <person name="Hyun D.-W."/>
            <person name="Bae J.-W."/>
        </authorList>
    </citation>
    <scope>NUCLEOTIDE SEQUENCE [LARGE SCALE GENOMIC DNA]</scope>
    <source>
        <strain evidence="2 3">JCM 17540</strain>
    </source>
</reference>
<feature type="domain" description="VOC" evidence="1">
    <location>
        <begin position="3"/>
        <end position="111"/>
    </location>
</feature>
<dbReference type="PANTHER" id="PTHR33993">
    <property type="entry name" value="GLYOXALASE-RELATED"/>
    <property type="match status" value="1"/>
</dbReference>
<dbReference type="InterPro" id="IPR004360">
    <property type="entry name" value="Glyas_Fos-R_dOase_dom"/>
</dbReference>